<accession>A0ABU6BP57</accession>
<organism evidence="1 2">
    <name type="scientific">Pseudomonas paracarnis</name>
    <dbReference type="NCBI Taxonomy" id="2750625"/>
    <lineage>
        <taxon>Bacteria</taxon>
        <taxon>Pseudomonadati</taxon>
        <taxon>Pseudomonadota</taxon>
        <taxon>Gammaproteobacteria</taxon>
        <taxon>Pseudomonadales</taxon>
        <taxon>Pseudomonadaceae</taxon>
        <taxon>Pseudomonas</taxon>
    </lineage>
</organism>
<keyword evidence="2" id="KW-1185">Reference proteome</keyword>
<comment type="caution">
    <text evidence="1">The sequence shown here is derived from an EMBL/GenBank/DDBJ whole genome shotgun (WGS) entry which is preliminary data.</text>
</comment>
<proteinExistence type="predicted"/>
<protein>
    <recommendedName>
        <fullName evidence="3">Amidase</fullName>
    </recommendedName>
</protein>
<dbReference type="EMBL" id="JAJGWQ010000003">
    <property type="protein sequence ID" value="MEB3782087.1"/>
    <property type="molecule type" value="Genomic_DNA"/>
</dbReference>
<sequence length="170" mass="18680">MAPHIRPVRDPALSLIAISGVDPTEPVMVEVPLVLNNTTFTASLPLTGYRIGYAEHYVQGKQVERVARSAALNRVFDTLRQAGAQCVAVDMQRSGDCKQACHEIDELVVGLRLDALVSEDPEAAFHHACKSGYPSMCETLEDGSKVWFYGARWAGDRLAALVRAYRVLRP</sequence>
<dbReference type="Proteomes" id="UP001336015">
    <property type="component" value="Unassembled WGS sequence"/>
</dbReference>
<evidence type="ECO:0000313" key="1">
    <source>
        <dbReference type="EMBL" id="MEB3782087.1"/>
    </source>
</evidence>
<evidence type="ECO:0008006" key="3">
    <source>
        <dbReference type="Google" id="ProtNLM"/>
    </source>
</evidence>
<name>A0ABU6BP57_9PSED</name>
<dbReference type="SUPFAM" id="SSF75304">
    <property type="entry name" value="Amidase signature (AS) enzymes"/>
    <property type="match status" value="1"/>
</dbReference>
<reference evidence="1 2" key="1">
    <citation type="journal article" date="2023" name="Int J Dairy Technol">
        <title>Genome based analysis of Pseudomonas paracarnis RQ057, a strain responsible for blue discoloration spoilage in processed cheese.</title>
        <authorList>
            <person name="Rodrigues Rd.S."/>
            <person name="Machado S.G."/>
            <person name="de Carvalho A.F."/>
            <person name="Nero L.A."/>
        </authorList>
    </citation>
    <scope>NUCLEOTIDE SEQUENCE [LARGE SCALE GENOMIC DNA]</scope>
    <source>
        <strain evidence="1 2">RQ057</strain>
    </source>
</reference>
<evidence type="ECO:0000313" key="2">
    <source>
        <dbReference type="Proteomes" id="UP001336015"/>
    </source>
</evidence>
<dbReference type="InterPro" id="IPR036928">
    <property type="entry name" value="AS_sf"/>
</dbReference>
<dbReference type="RefSeq" id="WP_230957521.1">
    <property type="nucleotide sequence ID" value="NZ_CAJFCM010000001.1"/>
</dbReference>
<dbReference type="Gene3D" id="3.90.1300.10">
    <property type="entry name" value="Amidase signature (AS) domain"/>
    <property type="match status" value="1"/>
</dbReference>
<gene>
    <name evidence="1" type="ORF">LLW09_05895</name>
</gene>